<dbReference type="RefSeq" id="WP_103967530.1">
    <property type="nucleotide sequence ID" value="NZ_FNUX01000033.1"/>
</dbReference>
<dbReference type="Pfam" id="PF00990">
    <property type="entry name" value="GGDEF"/>
    <property type="match status" value="1"/>
</dbReference>
<dbReference type="Proteomes" id="UP000236753">
    <property type="component" value="Unassembled WGS sequence"/>
</dbReference>
<evidence type="ECO:0000256" key="1">
    <source>
        <dbReference type="ARBA" id="ARBA00012528"/>
    </source>
</evidence>
<dbReference type="Pfam" id="PF01590">
    <property type="entry name" value="GAF"/>
    <property type="match status" value="1"/>
</dbReference>
<dbReference type="CDD" id="cd01949">
    <property type="entry name" value="GGDEF"/>
    <property type="match status" value="1"/>
</dbReference>
<dbReference type="InterPro" id="IPR003660">
    <property type="entry name" value="HAMP_dom"/>
</dbReference>
<dbReference type="EMBL" id="FNUX01000033">
    <property type="protein sequence ID" value="SEG16506.1"/>
    <property type="molecule type" value="Genomic_DNA"/>
</dbReference>
<feature type="domain" description="GGDEF" evidence="4">
    <location>
        <begin position="270"/>
        <end position="404"/>
    </location>
</feature>
<dbReference type="FunFam" id="3.30.70.270:FF:000001">
    <property type="entry name" value="Diguanylate cyclase domain protein"/>
    <property type="match status" value="1"/>
</dbReference>
<dbReference type="CDD" id="cd06225">
    <property type="entry name" value="HAMP"/>
    <property type="match status" value="1"/>
</dbReference>
<dbReference type="InterPro" id="IPR000160">
    <property type="entry name" value="GGDEF_dom"/>
</dbReference>
<dbReference type="Gene3D" id="3.30.450.40">
    <property type="match status" value="1"/>
</dbReference>
<feature type="domain" description="HAMP" evidence="3">
    <location>
        <begin position="5"/>
        <end position="52"/>
    </location>
</feature>
<dbReference type="PANTHER" id="PTHR45138">
    <property type="entry name" value="REGULATORY COMPONENTS OF SENSORY TRANSDUCTION SYSTEM"/>
    <property type="match status" value="1"/>
</dbReference>
<dbReference type="InterPro" id="IPR029016">
    <property type="entry name" value="GAF-like_dom_sf"/>
</dbReference>
<dbReference type="GO" id="GO:0007165">
    <property type="term" value="P:signal transduction"/>
    <property type="evidence" value="ECO:0007669"/>
    <property type="project" value="InterPro"/>
</dbReference>
<dbReference type="PROSITE" id="PS50887">
    <property type="entry name" value="GGDEF"/>
    <property type="match status" value="1"/>
</dbReference>
<dbReference type="EC" id="2.7.7.65" evidence="1"/>
<dbReference type="InterPro" id="IPR043128">
    <property type="entry name" value="Rev_trsase/Diguanyl_cyclase"/>
</dbReference>
<dbReference type="SMART" id="SM00304">
    <property type="entry name" value="HAMP"/>
    <property type="match status" value="1"/>
</dbReference>
<dbReference type="PROSITE" id="PS50885">
    <property type="entry name" value="HAMP"/>
    <property type="match status" value="1"/>
</dbReference>
<sequence length="412" mass="45995">MEKNNRIRALLKAAEAMSQGDFTSDIPTGNDEIGQLGKSLEKLSGYLQKQLERNQSLYKIMVECNHNLHLIDVLNHIYESFQDHLPYDRISLALLENDGNKLKLHWSRAQYDPLILNIGLTIPTSDSGVLAITNPREMLVIDDLNSYLEKYSNSRLTQAIFSEGIRSCLICPLLAGSKPIGFIFFSSRDQSVCKDLHSHQDLALQIASQISVLIEKNQLYQGVKLNKQLKAQKKSLEQRVTHDALTGLFNRSGIFDILHKQLQRAKRGGYGIAVIMIDIDHFKAINDTYGHLAGDAVLCEIANRLTQSARSHEYIGRYGGEEFLAIISPYNQDGALRAAERFRNAVACKEIKANETFVSVTISLGVAISAEAKTLDEKLLLKKADEALYQAKHKGRNRVELAGGTVTSRKVS</sequence>
<dbReference type="GO" id="GO:0043709">
    <property type="term" value="P:cell adhesion involved in single-species biofilm formation"/>
    <property type="evidence" value="ECO:0007669"/>
    <property type="project" value="TreeGrafter"/>
</dbReference>
<dbReference type="GO" id="GO:0052621">
    <property type="term" value="F:diguanylate cyclase activity"/>
    <property type="evidence" value="ECO:0007669"/>
    <property type="project" value="UniProtKB-EC"/>
</dbReference>
<dbReference type="GO" id="GO:1902201">
    <property type="term" value="P:negative regulation of bacterial-type flagellum-dependent cell motility"/>
    <property type="evidence" value="ECO:0007669"/>
    <property type="project" value="TreeGrafter"/>
</dbReference>
<accession>A0A1H5XZ10</accession>
<dbReference type="SUPFAM" id="SSF55073">
    <property type="entry name" value="Nucleotide cyclase"/>
    <property type="match status" value="1"/>
</dbReference>
<dbReference type="Gene3D" id="1.10.8.500">
    <property type="entry name" value="HAMP domain in histidine kinase"/>
    <property type="match status" value="1"/>
</dbReference>
<evidence type="ECO:0000259" key="3">
    <source>
        <dbReference type="PROSITE" id="PS50885"/>
    </source>
</evidence>
<protein>
    <recommendedName>
        <fullName evidence="1">diguanylate cyclase</fullName>
        <ecNumber evidence="1">2.7.7.65</ecNumber>
    </recommendedName>
</protein>
<dbReference type="Gene3D" id="3.30.70.270">
    <property type="match status" value="1"/>
</dbReference>
<dbReference type="AlphaFoldDB" id="A0A1H5XZ10"/>
<name>A0A1H5XZ10_9PROT</name>
<dbReference type="InterPro" id="IPR003018">
    <property type="entry name" value="GAF"/>
</dbReference>
<dbReference type="InterPro" id="IPR050469">
    <property type="entry name" value="Diguanylate_Cyclase"/>
</dbReference>
<evidence type="ECO:0000256" key="2">
    <source>
        <dbReference type="ARBA" id="ARBA00034247"/>
    </source>
</evidence>
<dbReference type="OrthoDB" id="9813903at2"/>
<dbReference type="InterPro" id="IPR029787">
    <property type="entry name" value="Nucleotide_cyclase"/>
</dbReference>
<evidence type="ECO:0000313" key="5">
    <source>
        <dbReference type="EMBL" id="SEG16506.1"/>
    </source>
</evidence>
<dbReference type="GO" id="GO:0005886">
    <property type="term" value="C:plasma membrane"/>
    <property type="evidence" value="ECO:0007669"/>
    <property type="project" value="TreeGrafter"/>
</dbReference>
<proteinExistence type="predicted"/>
<dbReference type="SUPFAM" id="SSF55781">
    <property type="entry name" value="GAF domain-like"/>
    <property type="match status" value="1"/>
</dbReference>
<dbReference type="SMART" id="SM00267">
    <property type="entry name" value="GGDEF"/>
    <property type="match status" value="1"/>
</dbReference>
<dbReference type="SUPFAM" id="SSF158472">
    <property type="entry name" value="HAMP domain-like"/>
    <property type="match status" value="1"/>
</dbReference>
<reference evidence="5 6" key="1">
    <citation type="submission" date="2016-10" db="EMBL/GenBank/DDBJ databases">
        <authorList>
            <person name="de Groot N.N."/>
        </authorList>
    </citation>
    <scope>NUCLEOTIDE SEQUENCE [LARGE SCALE GENOMIC DNA]</scope>
    <source>
        <strain evidence="5 6">Nm13</strain>
    </source>
</reference>
<dbReference type="NCBIfam" id="TIGR00254">
    <property type="entry name" value="GGDEF"/>
    <property type="match status" value="1"/>
</dbReference>
<organism evidence="5 6">
    <name type="scientific">Nitrosomonas ureae</name>
    <dbReference type="NCBI Taxonomy" id="44577"/>
    <lineage>
        <taxon>Bacteria</taxon>
        <taxon>Pseudomonadati</taxon>
        <taxon>Pseudomonadota</taxon>
        <taxon>Betaproteobacteria</taxon>
        <taxon>Nitrosomonadales</taxon>
        <taxon>Nitrosomonadaceae</taxon>
        <taxon>Nitrosomonas</taxon>
    </lineage>
</organism>
<evidence type="ECO:0000313" key="6">
    <source>
        <dbReference type="Proteomes" id="UP000236753"/>
    </source>
</evidence>
<gene>
    <name evidence="5" type="ORF">SAMN05216334_13327</name>
</gene>
<dbReference type="Pfam" id="PF00672">
    <property type="entry name" value="HAMP"/>
    <property type="match status" value="1"/>
</dbReference>
<evidence type="ECO:0000259" key="4">
    <source>
        <dbReference type="PROSITE" id="PS50887"/>
    </source>
</evidence>
<comment type="catalytic activity">
    <reaction evidence="2">
        <text>2 GTP = 3',3'-c-di-GMP + 2 diphosphate</text>
        <dbReference type="Rhea" id="RHEA:24898"/>
        <dbReference type="ChEBI" id="CHEBI:33019"/>
        <dbReference type="ChEBI" id="CHEBI:37565"/>
        <dbReference type="ChEBI" id="CHEBI:58805"/>
        <dbReference type="EC" id="2.7.7.65"/>
    </reaction>
</comment>
<dbReference type="PANTHER" id="PTHR45138:SF9">
    <property type="entry name" value="DIGUANYLATE CYCLASE DGCM-RELATED"/>
    <property type="match status" value="1"/>
</dbReference>